<accession>A0ABM0JHA8</accession>
<dbReference type="InterPro" id="IPR048413">
    <property type="entry name" value="Htt_C-HEAT_rpt"/>
</dbReference>
<comment type="similarity">
    <text evidence="4">Belongs to the huntingtin family.</text>
</comment>
<feature type="compositionally biased region" description="Basic and acidic residues" evidence="7">
    <location>
        <begin position="1078"/>
        <end position="1092"/>
    </location>
</feature>
<keyword evidence="5" id="KW-0963">Cytoplasm</keyword>
<proteinExistence type="inferred from homology"/>
<dbReference type="PANTHER" id="PTHR10170:SF10">
    <property type="entry name" value="HUNTINGTIN"/>
    <property type="match status" value="1"/>
</dbReference>
<sequence length="3024" mass="334232">MATIEKLIKAFEGLRVFQPNAQAADDSKKKDQNVPTKKDKILHCNVVADCMCAPNMRGVADFPKFLGIAMEAFLALCDDPEADVRMVADECLNRTIKVLLETNLGRLQVELYKELKKNGPSRSLRAALWRFADMCHLIRPQKCRPYIVNLLPCVARICRREEEAVQETLSSAMPKICSALMPFANDTEVKALLKSFLPTLRATSAVCRRMSASSLALICQHSRAPLSFFNYLVSVLLEMILPVDIEHDVPTLLGVILCLRHSIPHLAPTTNKDLGLKDSFGYREVEAEQAIHVDQIIKILQALLHYTGHSDHNVVTASLESLQQLLRTPPPALLRLLLKKGSISRTFIFSQDFNEEEQARIDSVTDLALTVDESGLDDDPGDVSGQSVASGGSDNSTFASDYGTGSFTSQQSSDVEAASAGLTKIVIGDEGEMIVVTDGTDYSGVEIGDLNEERSELSAASCISHSDSIETLQSVRSLSPHPGPLQLPSHDMNGNPQLPVEQEEESVPASPNPATGDTVQQIEVEPESLKEDEVPLLFYLRLLCKRFLLTGVPEGLVSDKQVRVSLKSLALGCVAHSVAICPRLFLFKVCPTATGAGSDQNLQDLTLYAGHSDHQLKGQTALVLGSFIRAALLEGRADFSQWVMEHLPSEQNVLSLEDLLRIIVNILGDESAVAVRAGLVALQMCLSHLLDSCHGRLGLSILLDLLCIHNNPYWLVKVELLELMAGLNFKVISYMESISPDITRGEHNYLGKMCLQQHCIQEILLPLLGDEDARVRTAAANAFLRLIPKLFYASDSPQQDPVLAVASDQTRYLLTPMMSPVLSGQLPPLVQGLVGPYKHDELAQVCPATESALSRVVQMLLHNLLVSNSRYITSGCCNALCRLSEEYLVTQYAASWGCGPAKPIVPKESEERFGIRRPPSRSLSASSMDELTAASGGGPLPIVMSLMLSSQAGLELTTHQDLLQLAGNLVAGAAYKNLKNSDELDKTSGDDVSWSAVSDRLLLPIIEQLFTHTARLLNACTHAIEETNPGPPQVKPSLPSLPNASTLSPVRRKMKGEKDASPQAPVGSPDPKTGQKTPGKDSKDSEKDKKKDGIGAFYNIPQYMKLFDVLRGSYSNFKTSLDLTSSDKFCTILRSALRVLSQLLEVATLQDVGKVTEEMLGYLKVTMALEPTWTVLCVQQLLKALFGTNLASQWEPSKQSAAPILAEVSTRVTAGTSPGLYHHCLNRPYAQLAHCLVAAACRATLPADEAHSSLLWLKQRVDRKLPAILKPSSKVDKSVIGSYIRLFEPLVIKSLKQYTVTSSLELQCQVLALLAQLIQLRVNYCLLDSDQIFIGFVLKQFEYIEEGQIRNSELLIPHIFQFLVMLSYEKFHSKSIIDMPRIIHRCDGIMASGLQPTTHAIPALRPVVYELFLLRGTVKSEVGKDLETQREVVVSMLLRLVQYYQAVDMFVLVLQQCHRESEERWKRLSRQVMDVVLPALAKQTMNLCSQESLDVLHRLFESVSPSVFRPVDTLLKTLLAPPHDISTVQSLQKWMCLVLTIVRVLISQSKEDVILSRLSELQLHVCLIRDVDNTDSAATSSMIEVLKNLAPEETLAWYLLQVIGKCSEMLDKETALLSSAGGGGAGGSSGDGESRYHFLLQQTLHLLLYITHMFQSGLFRRVVTAAMRLLQLESPACVYSVRQINQHMVAVSSVCPTLTLHWCYVLILLNFDDRSLWSTVVQTPPTYKVMAHRSHQYSQSTEDHDATLTPQQRSSQCCGLEMLRRGGLILFCDYVCENLSDAEHMTWLIINHVSDLILLSQESPVQDFIGAIHRNPAASSLFIQAIHARGDSITKPHLVKRTLRCLEAVHSSQSGSLVALLVDTFLGSHQLAIARLTDAIVCHRLETLLGETAGEITKQLPKEDIEKLLQFMKSKGLIQRHQRLTSLLSKLGTAAGSTSQVRLSPERSNPLSGPVTNVANVTIDKEFYLAVVKEQCFQASPNIRECAFLLQRLEYPDILSITMTSEFNLSVLEECMSLGAFRSVLRYNRDAEAGTLSPLAAPGERIMDPLFLASELTLFRHINNVVNQLPTPHQCLSFTDCGPASSLHYMDRMEELFTDAAWVHANFNLAAALVRHLVALSHFPWRAELPADSHHDVARFAVLCAELIHWSLRHELMPESEQIQTCLSCLSLLLQDGKLHSQLGQIENASCVCAIVAALYQVLSSLAVLPGEQVANLYHDEHREEAEEDDVSLSACLVRACEQISELVHCLHTRMDPSYTKEPRLPPFLASSFRNIVISVSRLPVVNTYARTPPLVWRLGWSPTPGGELRTCLPPLPVEYLQEKDVLREFVARINFLGWVNRQQFEESWMSLLGVLNPVSHTGHDLSPEEEIEQAQGMVLAVKAITSLLLQASLVPTSGNTANSCYETRPRDKPLAFLHTRCGKKLSVIRGLIEQEIINLCASRPDRLVAQAYCGNPSDKASVSLFNGNLEREIGSEEYSLGQISIESTWSLVGNLDLPLSTSESTDSPDSTAGQAAAETTPSATSPSSGSGSASSPEGVSSRSVSRCGLDIHSCLQFLLELYGAWLHVDNSPKPPLMLLNSVVKSMVSLSDLFVEREQFEFMQDILLDLLKGHPAEDELVTQYLVVGLCKSTAVVGTEALVNERMVKLVESGLKSTHLPTKISALHGALYVLETGVSDLSTAFLPVLTDFLAKHLAIVSQVCIISQQFVVNMWAVAFYIIENFTNEIKDLDFSSKIMPLVVQTASGTEETVSTAVFLVVMKGTERLLLTDVLTQTDTETIIKLSMDRLCLPNPQRALAALGLMFTCMYSGKSVDQYSPRPREEQTFGEPGFELLHQDPDSLILAMERVTVLFDRIKKGYPYEARVITRLLPAFLADFFPAQDIMNKVIGEFLSAHQPYPYLIAKVVFQVFATLHQQQQQSLVREWVMLSLSNFTQRSPPAMAMWSLSLFFISASTNIWLRALFPHVLGRMGHMESLDRQLFCLCALDFYRQLTEEGQRRAFLSTFQAIAAPESPYSDLVACLA</sequence>
<dbReference type="Pfam" id="PF20925">
    <property type="entry name" value="Htt_bridge"/>
    <property type="match status" value="1"/>
</dbReference>
<gene>
    <name evidence="9" type="primary">LOC100533536</name>
</gene>
<organism evidence="8 9">
    <name type="scientific">Aplysia californica</name>
    <name type="common">California sea hare</name>
    <dbReference type="NCBI Taxonomy" id="6500"/>
    <lineage>
        <taxon>Eukaryota</taxon>
        <taxon>Metazoa</taxon>
        <taxon>Spiralia</taxon>
        <taxon>Lophotrochozoa</taxon>
        <taxon>Mollusca</taxon>
        <taxon>Gastropoda</taxon>
        <taxon>Heterobranchia</taxon>
        <taxon>Euthyneura</taxon>
        <taxon>Tectipleura</taxon>
        <taxon>Aplysiida</taxon>
        <taxon>Aplysioidea</taxon>
        <taxon>Aplysiidae</taxon>
        <taxon>Aplysia</taxon>
    </lineage>
</organism>
<dbReference type="GeneID" id="100533536"/>
<evidence type="ECO:0000256" key="6">
    <source>
        <dbReference type="ARBA" id="ARBA00023242"/>
    </source>
</evidence>
<evidence type="ECO:0000256" key="5">
    <source>
        <dbReference type="ARBA" id="ARBA00022490"/>
    </source>
</evidence>
<keyword evidence="6" id="KW-0539">Nucleus</keyword>
<dbReference type="InterPro" id="IPR028426">
    <property type="entry name" value="Huntingtin_fam"/>
</dbReference>
<evidence type="ECO:0000256" key="4">
    <source>
        <dbReference type="ARBA" id="ARBA00007153"/>
    </source>
</evidence>
<dbReference type="InterPro" id="IPR011989">
    <property type="entry name" value="ARM-like"/>
</dbReference>
<feature type="region of interest" description="Disordered" evidence="7">
    <location>
        <begin position="2501"/>
        <end position="2540"/>
    </location>
</feature>
<evidence type="ECO:0000256" key="2">
    <source>
        <dbReference type="ARBA" id="ARBA00004123"/>
    </source>
</evidence>
<keyword evidence="8" id="KW-1185">Reference proteome</keyword>
<dbReference type="Gene3D" id="1.25.10.10">
    <property type="entry name" value="Leucine-rich Repeat Variant"/>
    <property type="match status" value="2"/>
</dbReference>
<dbReference type="Pfam" id="PF20926">
    <property type="entry name" value="Htt_N-HEAT_1"/>
    <property type="match status" value="1"/>
</dbReference>
<comment type="subcellular location">
    <subcellularLocation>
        <location evidence="3">Cytoplasm</location>
    </subcellularLocation>
    <subcellularLocation>
        <location evidence="2">Nucleus</location>
    </subcellularLocation>
</comment>
<protein>
    <submittedName>
        <fullName evidence="9">Huntingtin</fullName>
    </submittedName>
</protein>
<dbReference type="InterPro" id="IPR000091">
    <property type="entry name" value="Huntingtin"/>
</dbReference>
<dbReference type="InterPro" id="IPR016024">
    <property type="entry name" value="ARM-type_fold"/>
</dbReference>
<feature type="compositionally biased region" description="Low complexity" evidence="7">
    <location>
        <begin position="916"/>
        <end position="927"/>
    </location>
</feature>
<dbReference type="Proteomes" id="UP000694888">
    <property type="component" value="Unplaced"/>
</dbReference>
<dbReference type="SUPFAM" id="SSF48371">
    <property type="entry name" value="ARM repeat"/>
    <property type="match status" value="1"/>
</dbReference>
<evidence type="ECO:0000313" key="9">
    <source>
        <dbReference type="RefSeq" id="XP_005093645.2"/>
    </source>
</evidence>
<evidence type="ECO:0000256" key="1">
    <source>
        <dbReference type="ARBA" id="ARBA00002907"/>
    </source>
</evidence>
<feature type="region of interest" description="Disordered" evidence="7">
    <location>
        <begin position="476"/>
        <end position="518"/>
    </location>
</feature>
<dbReference type="RefSeq" id="XP_005093645.2">
    <property type="nucleotide sequence ID" value="XM_005093588.3"/>
</dbReference>
<evidence type="ECO:0000313" key="8">
    <source>
        <dbReference type="Proteomes" id="UP000694888"/>
    </source>
</evidence>
<dbReference type="PRINTS" id="PR00375">
    <property type="entry name" value="HUNTINGTIN"/>
</dbReference>
<feature type="region of interest" description="Disordered" evidence="7">
    <location>
        <begin position="372"/>
        <end position="396"/>
    </location>
</feature>
<dbReference type="InterPro" id="IPR048412">
    <property type="entry name" value="Htt_bridge"/>
</dbReference>
<feature type="compositionally biased region" description="Polar residues" evidence="7">
    <location>
        <begin position="384"/>
        <end position="396"/>
    </location>
</feature>
<feature type="region of interest" description="Disordered" evidence="7">
    <location>
        <begin position="909"/>
        <end position="931"/>
    </location>
</feature>
<name>A0ABM0JHA8_APLCA</name>
<dbReference type="PANTHER" id="PTHR10170">
    <property type="entry name" value="HUNTINGTON DISEASE PROTEIN"/>
    <property type="match status" value="1"/>
</dbReference>
<reference evidence="9" key="1">
    <citation type="submission" date="2025-08" db="UniProtKB">
        <authorList>
            <consortium name="RefSeq"/>
        </authorList>
    </citation>
    <scope>IDENTIFICATION</scope>
</reference>
<dbReference type="Pfam" id="PF12372">
    <property type="entry name" value="Htt_N-HEAT"/>
    <property type="match status" value="1"/>
</dbReference>
<feature type="region of interest" description="Disordered" evidence="7">
    <location>
        <begin position="1027"/>
        <end position="1092"/>
    </location>
</feature>
<evidence type="ECO:0000256" key="3">
    <source>
        <dbReference type="ARBA" id="ARBA00004496"/>
    </source>
</evidence>
<dbReference type="Pfam" id="PF20927">
    <property type="entry name" value="Htt_C-HEAT"/>
    <property type="match status" value="1"/>
</dbReference>
<comment type="function">
    <text evidence="1">May play a role in microtubule-mediated transport or vesicle function.</text>
</comment>
<dbReference type="InterPro" id="IPR048411">
    <property type="entry name" value="Htt_N_HEAT_rpt-1"/>
</dbReference>
<dbReference type="InterPro" id="IPR024613">
    <property type="entry name" value="Huntingtin_N_HEAT_rpt-2"/>
</dbReference>
<evidence type="ECO:0000256" key="7">
    <source>
        <dbReference type="SAM" id="MobiDB-lite"/>
    </source>
</evidence>